<feature type="binding site" evidence="7">
    <location>
        <position position="257"/>
    </location>
    <ligand>
        <name>substrate</name>
    </ligand>
</feature>
<keyword evidence="3 5" id="KW-0378">Hydrolase</keyword>
<evidence type="ECO:0000313" key="11">
    <source>
        <dbReference type="Proteomes" id="UP000823616"/>
    </source>
</evidence>
<evidence type="ECO:0000256" key="1">
    <source>
        <dbReference type="ARBA" id="ARBA00010716"/>
    </source>
</evidence>
<gene>
    <name evidence="10" type="primary">nagA</name>
    <name evidence="10" type="ORF">IAA96_06895</name>
</gene>
<comment type="caution">
    <text evidence="10">The sequence shown here is derived from an EMBL/GenBank/DDBJ whole genome shotgun (WGS) entry which is preliminary data.</text>
</comment>
<dbReference type="EC" id="3.5.1.25" evidence="10"/>
<protein>
    <submittedName>
        <fullName evidence="10">N-acetylglucosamine-6-phosphate deacetylase</fullName>
        <ecNumber evidence="10">3.5.1.25</ecNumber>
    </submittedName>
</protein>
<dbReference type="InterPro" id="IPR006680">
    <property type="entry name" value="Amidohydro-rel"/>
</dbReference>
<sequence>MKSICLYNGTILNGFSVMEDCALLIEDGRIADVFSRKRLEKKRLPASVERIDVQGAFISPGLIDTHIHGFNGHGTEDASADAILAMSEDLAEYGVTAFNPTLYSSDETAFAREIQAVTAAMGRENGAKIMGIHLEGPFVSPEKAGVQRIETLHSVDIDLMQRLWTLSGGRIVNMTVAPELKGMRELALFCMKLGIVLQAGHTNAMYENMVEGMQAGILHATHLFNAMSQMHHRNPGAVGAVLIHPEMSCEIIADGVHVHPDLIKLLLRDKPVSKIVLVTDALKPTEQKKGELFANGERVVAAGGCFHRSADGVIAGSSLTMIRGVQNLVSFGFPLADAVSCATINPAQVMGYRFKGCLVPGRDGDVVVFDSGFRVLLSVIGGAVKKNILS</sequence>
<evidence type="ECO:0000256" key="4">
    <source>
        <dbReference type="ARBA" id="ARBA00023277"/>
    </source>
</evidence>
<feature type="binding site" evidence="7">
    <location>
        <position position="233"/>
    </location>
    <ligand>
        <name>substrate</name>
    </ligand>
</feature>
<feature type="active site" description="Proton donor/acceptor" evidence="6">
    <location>
        <position position="280"/>
    </location>
</feature>
<dbReference type="CDD" id="cd00854">
    <property type="entry name" value="NagA"/>
    <property type="match status" value="1"/>
</dbReference>
<dbReference type="NCBIfam" id="TIGR00221">
    <property type="entry name" value="nagA"/>
    <property type="match status" value="1"/>
</dbReference>
<evidence type="ECO:0000256" key="6">
    <source>
        <dbReference type="PIRSR" id="PIRSR038994-1"/>
    </source>
</evidence>
<dbReference type="PANTHER" id="PTHR11113:SF14">
    <property type="entry name" value="N-ACETYLGLUCOSAMINE-6-PHOSPHATE DEACETYLASE"/>
    <property type="match status" value="1"/>
</dbReference>
<feature type="binding site" evidence="7">
    <location>
        <begin position="314"/>
        <end position="316"/>
    </location>
    <ligand>
        <name>substrate</name>
    </ligand>
</feature>
<feature type="domain" description="Amidohydrolase-related" evidence="9">
    <location>
        <begin position="57"/>
        <end position="380"/>
    </location>
</feature>
<evidence type="ECO:0000256" key="3">
    <source>
        <dbReference type="ARBA" id="ARBA00022801"/>
    </source>
</evidence>
<reference evidence="10" key="2">
    <citation type="journal article" date="2021" name="PeerJ">
        <title>Extensive microbial diversity within the chicken gut microbiome revealed by metagenomics and culture.</title>
        <authorList>
            <person name="Gilroy R."/>
            <person name="Ravi A."/>
            <person name="Getino M."/>
            <person name="Pursley I."/>
            <person name="Horton D.L."/>
            <person name="Alikhan N.F."/>
            <person name="Baker D."/>
            <person name="Gharbi K."/>
            <person name="Hall N."/>
            <person name="Watson M."/>
            <person name="Adriaenssens E.M."/>
            <person name="Foster-Nyarko E."/>
            <person name="Jarju S."/>
            <person name="Secka A."/>
            <person name="Antonio M."/>
            <person name="Oren A."/>
            <person name="Chaudhuri R.R."/>
            <person name="La Ragione R."/>
            <person name="Hildebrand F."/>
            <person name="Pallen M.J."/>
        </authorList>
    </citation>
    <scope>NUCLEOTIDE SEQUENCE</scope>
    <source>
        <strain evidence="10">B3-4054</strain>
    </source>
</reference>
<dbReference type="GO" id="GO:0006046">
    <property type="term" value="P:N-acetylglucosamine catabolic process"/>
    <property type="evidence" value="ECO:0007669"/>
    <property type="project" value="TreeGrafter"/>
</dbReference>
<dbReference type="PANTHER" id="PTHR11113">
    <property type="entry name" value="N-ACETYLGLUCOSAMINE-6-PHOSPHATE DEACETYLASE"/>
    <property type="match status" value="1"/>
</dbReference>
<dbReference type="GO" id="GO:0046872">
    <property type="term" value="F:metal ion binding"/>
    <property type="evidence" value="ECO:0007669"/>
    <property type="project" value="UniProtKB-KW"/>
</dbReference>
<dbReference type="GO" id="GO:0008448">
    <property type="term" value="F:N-acetylglucosamine-6-phosphate deacetylase activity"/>
    <property type="evidence" value="ECO:0007669"/>
    <property type="project" value="UniProtKB-EC"/>
</dbReference>
<dbReference type="SUPFAM" id="SSF51556">
    <property type="entry name" value="Metallo-dependent hydrolases"/>
    <property type="match status" value="1"/>
</dbReference>
<dbReference type="InterPro" id="IPR003764">
    <property type="entry name" value="GlcNAc_6-P_deAcase"/>
</dbReference>
<dbReference type="Gene3D" id="2.30.40.10">
    <property type="entry name" value="Urease, subunit C, domain 1"/>
    <property type="match status" value="1"/>
</dbReference>
<organism evidence="10 11">
    <name type="scientific">Candidatus Avitreponema avistercoris</name>
    <dbReference type="NCBI Taxonomy" id="2840705"/>
    <lineage>
        <taxon>Bacteria</taxon>
        <taxon>Pseudomonadati</taxon>
        <taxon>Spirochaetota</taxon>
        <taxon>Spirochaetia</taxon>
        <taxon>Spirochaetales</taxon>
        <taxon>Candidatus Avitreponema</taxon>
    </lineage>
</organism>
<evidence type="ECO:0000313" key="10">
    <source>
        <dbReference type="EMBL" id="MBO8450817.1"/>
    </source>
</evidence>
<name>A0A9D9EPA8_9SPIR</name>
<reference evidence="10" key="1">
    <citation type="submission" date="2020-10" db="EMBL/GenBank/DDBJ databases">
        <authorList>
            <person name="Gilroy R."/>
        </authorList>
    </citation>
    <scope>NUCLEOTIDE SEQUENCE</scope>
    <source>
        <strain evidence="10">B3-4054</strain>
    </source>
</reference>
<dbReference type="EMBL" id="JADIMS010000128">
    <property type="protein sequence ID" value="MBO8450817.1"/>
    <property type="molecule type" value="Genomic_DNA"/>
</dbReference>
<accession>A0A9D9EPA8</accession>
<dbReference type="Gene3D" id="3.20.20.140">
    <property type="entry name" value="Metal-dependent hydrolases"/>
    <property type="match status" value="1"/>
</dbReference>
<dbReference type="PIRSF" id="PIRSF038994">
    <property type="entry name" value="NagA"/>
    <property type="match status" value="1"/>
</dbReference>
<keyword evidence="4 5" id="KW-0119">Carbohydrate metabolism</keyword>
<evidence type="ECO:0000259" key="9">
    <source>
        <dbReference type="Pfam" id="PF01979"/>
    </source>
</evidence>
<dbReference type="SUPFAM" id="SSF51338">
    <property type="entry name" value="Composite domain of metallo-dependent hydrolases"/>
    <property type="match status" value="1"/>
</dbReference>
<keyword evidence="2 8" id="KW-0479">Metal-binding</keyword>
<dbReference type="InterPro" id="IPR011059">
    <property type="entry name" value="Metal-dep_hydrolase_composite"/>
</dbReference>
<comment type="similarity">
    <text evidence="1 5">Belongs to the metallo-dependent hydrolases superfamily. NagA family.</text>
</comment>
<evidence type="ECO:0000256" key="5">
    <source>
        <dbReference type="PIRNR" id="PIRNR038994"/>
    </source>
</evidence>
<feature type="binding site" evidence="8">
    <location>
        <position position="222"/>
    </location>
    <ligand>
        <name>Zn(2+)</name>
        <dbReference type="ChEBI" id="CHEBI:29105"/>
    </ligand>
</feature>
<evidence type="ECO:0000256" key="2">
    <source>
        <dbReference type="ARBA" id="ARBA00022723"/>
    </source>
</evidence>
<feature type="binding site" evidence="8">
    <location>
        <position position="201"/>
    </location>
    <ligand>
        <name>Zn(2+)</name>
        <dbReference type="ChEBI" id="CHEBI:29105"/>
    </ligand>
</feature>
<feature type="binding site" evidence="8">
    <location>
        <position position="135"/>
    </location>
    <ligand>
        <name>Zn(2+)</name>
        <dbReference type="ChEBI" id="CHEBI:29105"/>
    </ligand>
</feature>
<comment type="cofactor">
    <cofactor evidence="8">
        <name>a divalent metal cation</name>
        <dbReference type="ChEBI" id="CHEBI:60240"/>
    </cofactor>
    <text evidence="8">Binds 1 divalent metal cation per subunit.</text>
</comment>
<dbReference type="AlphaFoldDB" id="A0A9D9EPA8"/>
<feature type="binding site" evidence="7">
    <location>
        <begin position="225"/>
        <end position="226"/>
    </location>
    <ligand>
        <name>substrate</name>
    </ligand>
</feature>
<feature type="binding site" evidence="7">
    <location>
        <position position="146"/>
    </location>
    <ligand>
        <name>substrate</name>
    </ligand>
</feature>
<evidence type="ECO:0000256" key="7">
    <source>
        <dbReference type="PIRSR" id="PIRSR038994-2"/>
    </source>
</evidence>
<dbReference type="Proteomes" id="UP000823616">
    <property type="component" value="Unassembled WGS sequence"/>
</dbReference>
<dbReference type="Pfam" id="PF01979">
    <property type="entry name" value="Amidohydro_1"/>
    <property type="match status" value="1"/>
</dbReference>
<evidence type="ECO:0000256" key="8">
    <source>
        <dbReference type="PIRSR" id="PIRSR038994-3"/>
    </source>
</evidence>
<proteinExistence type="inferred from homology"/>
<dbReference type="InterPro" id="IPR032466">
    <property type="entry name" value="Metal_Hydrolase"/>
</dbReference>